<protein>
    <submittedName>
        <fullName evidence="2">Uncharacterized protein</fullName>
    </submittedName>
</protein>
<keyword evidence="1" id="KW-0732">Signal</keyword>
<dbReference type="OrthoDB" id="5892069at2759"/>
<organism evidence="2 3">
    <name type="scientific">Meloidogyne enterolobii</name>
    <name type="common">Root-knot nematode worm</name>
    <name type="synonym">Meloidogyne mayaguensis</name>
    <dbReference type="NCBI Taxonomy" id="390850"/>
    <lineage>
        <taxon>Eukaryota</taxon>
        <taxon>Metazoa</taxon>
        <taxon>Ecdysozoa</taxon>
        <taxon>Nematoda</taxon>
        <taxon>Chromadorea</taxon>
        <taxon>Rhabditida</taxon>
        <taxon>Tylenchina</taxon>
        <taxon>Tylenchomorpha</taxon>
        <taxon>Tylenchoidea</taxon>
        <taxon>Meloidogynidae</taxon>
        <taxon>Meloidogyninae</taxon>
        <taxon>Meloidogyne</taxon>
    </lineage>
</organism>
<evidence type="ECO:0000256" key="1">
    <source>
        <dbReference type="SAM" id="SignalP"/>
    </source>
</evidence>
<reference evidence="2 3" key="1">
    <citation type="submission" date="2020-08" db="EMBL/GenBank/DDBJ databases">
        <authorList>
            <person name="Koutsovoulos G."/>
            <person name="Danchin GJ E."/>
        </authorList>
    </citation>
    <scope>NUCLEOTIDE SEQUENCE [LARGE SCALE GENOMIC DNA]</scope>
</reference>
<gene>
    <name evidence="2" type="ORF">MENT_LOCUS10872</name>
</gene>
<comment type="caution">
    <text evidence="2">The sequence shown here is derived from an EMBL/GenBank/DDBJ whole genome shotgun (WGS) entry which is preliminary data.</text>
</comment>
<evidence type="ECO:0000313" key="3">
    <source>
        <dbReference type="Proteomes" id="UP000580250"/>
    </source>
</evidence>
<feature type="signal peptide" evidence="1">
    <location>
        <begin position="1"/>
        <end position="22"/>
    </location>
</feature>
<evidence type="ECO:0000313" key="2">
    <source>
        <dbReference type="EMBL" id="CAD2152750.1"/>
    </source>
</evidence>
<dbReference type="Proteomes" id="UP000580250">
    <property type="component" value="Unassembled WGS sequence"/>
</dbReference>
<proteinExistence type="predicted"/>
<dbReference type="AlphaFoldDB" id="A0A6V7UBL0"/>
<accession>A0A6V7UBL0</accession>
<name>A0A6V7UBL0_MELEN</name>
<dbReference type="EMBL" id="CAJEWN010000051">
    <property type="protein sequence ID" value="CAD2152750.1"/>
    <property type="molecule type" value="Genomic_DNA"/>
</dbReference>
<sequence>MRDKAKMLLLPFNLVWLALILASNFDLGDTASNFDEDGVLKESRIKRLEQIAEIDNSTGMPRGGLSKESATSSNRENYMELINLIINCKTFMADLHSKGSEGSLLDIYSFMENASSLNFPKSLFNVTALKSLKIIFNLSKIQSKEMDKAILEVIYNQHLKNKRLSKEYKNVIVEGDGTVGFYAAFELFMEGMNVTLLNNRSDDNTRKRFIFFDGKWMPQLRFILGTEFMMERLKNLSNYIIKKEGNQPGKSFLNLIYNTAVLDINTDYEKHLAILGAQVNSPQSFDFGHLKQILTNYEGMTILESDKTIAIPFDLIFCDFIKQIKYGAVILNKSHNKKIFKENHMLFKINFMDDNLLLDFERFVKEAHFLSRKIRYRYYYILKLICNGMKEVKDDSKSPLTRTGKVYKTVDDVGLLYNDNSNDSENISVQIFETETNIKLKAKIPMAIVELIEEVKIEREEFLNDLEMLKEYNDFIVELKERWFRAVLYHLLKNNSEDNKKVIVKLSNETFQVMSSIQILYFEKNSLFGKPFLLKIYGKENAVKLVNGKKDSAIFVNINTEDINEGFIDVENAVFAIKKYKESSEQKDLEGILLDALKKP</sequence>
<feature type="chain" id="PRO_5027698457" evidence="1">
    <location>
        <begin position="23"/>
        <end position="600"/>
    </location>
</feature>